<reference evidence="1" key="1">
    <citation type="journal article" date="2019" name="PLoS Negl. Trop. Dis.">
        <title>Revisiting the worldwide diversity of Leptospira species in the environment.</title>
        <authorList>
            <person name="Vincent A.T."/>
            <person name="Schiettekatte O."/>
            <person name="Bourhy P."/>
            <person name="Veyrier F.J."/>
            <person name="Picardeau M."/>
        </authorList>
    </citation>
    <scope>NUCLEOTIDE SEQUENCE [LARGE SCALE GENOMIC DNA]</scope>
    <source>
        <strain evidence="1">201702692</strain>
    </source>
</reference>
<dbReference type="RefSeq" id="WP_135578027.1">
    <property type="nucleotide sequence ID" value="NZ_RQGA01000007.1"/>
</dbReference>
<organism evidence="1 2">
    <name type="scientific">Leptospira perdikensis</name>
    <dbReference type="NCBI Taxonomy" id="2484948"/>
    <lineage>
        <taxon>Bacteria</taxon>
        <taxon>Pseudomonadati</taxon>
        <taxon>Spirochaetota</taxon>
        <taxon>Spirochaetia</taxon>
        <taxon>Leptospirales</taxon>
        <taxon>Leptospiraceae</taxon>
        <taxon>Leptospira</taxon>
    </lineage>
</organism>
<keyword evidence="2" id="KW-1185">Reference proteome</keyword>
<name>A0A4R9JIE0_9LEPT</name>
<evidence type="ECO:0000313" key="2">
    <source>
        <dbReference type="Proteomes" id="UP000298125"/>
    </source>
</evidence>
<dbReference type="AlphaFoldDB" id="A0A4R9JIE0"/>
<dbReference type="Proteomes" id="UP000298125">
    <property type="component" value="Unassembled WGS sequence"/>
</dbReference>
<dbReference type="OrthoDB" id="348134at2"/>
<gene>
    <name evidence="1" type="ORF">EHQ49_07615</name>
</gene>
<protein>
    <submittedName>
        <fullName evidence="1">Uncharacterized protein</fullName>
    </submittedName>
</protein>
<evidence type="ECO:0000313" key="1">
    <source>
        <dbReference type="EMBL" id="TGL41424.1"/>
    </source>
</evidence>
<accession>A0A4R9JIE0</accession>
<dbReference type="EMBL" id="RQGA01000007">
    <property type="protein sequence ID" value="TGL41424.1"/>
    <property type="molecule type" value="Genomic_DNA"/>
</dbReference>
<sequence>MLRLPIVFYLLIICCLSFLPKSLSAKNCLVRGNKSFCEGDRVVYPYPKSESQYYGVIEKVDPEIRNGNHKGIRWIRLDDGSILTDEMGYHTYFHLADLQECAVFSGQKVCVGETVPVMGYSGNGGNFGFMKVIAIAPEMFGKGYELYGPTKDWYGKTVLIQASEVPIVNGIVPKFPELQFGDSFPNAYGKKEKIILFDPEDKNYALESEGTNHLVWYKENELRIRYNQIKEYPIQWEKVLEEITDCYTNSCAKDVLRWRANLYLSSECENKVFGYKKSSTRDTTFEIEDFESSFEFLKYVGSHHMGGDMFWPIPRKKTKAFVKAKTICVSTETKEK</sequence>
<comment type="caution">
    <text evidence="1">The sequence shown here is derived from an EMBL/GenBank/DDBJ whole genome shotgun (WGS) entry which is preliminary data.</text>
</comment>
<proteinExistence type="predicted"/>